<evidence type="ECO:0000256" key="1">
    <source>
        <dbReference type="SAM" id="MobiDB-lite"/>
    </source>
</evidence>
<dbReference type="Pfam" id="PF20059">
    <property type="entry name" value="DUF6458"/>
    <property type="match status" value="1"/>
</dbReference>
<keyword evidence="2" id="KW-0812">Transmembrane</keyword>
<dbReference type="InterPro" id="IPR045597">
    <property type="entry name" value="DUF6458"/>
</dbReference>
<evidence type="ECO:0000256" key="2">
    <source>
        <dbReference type="SAM" id="Phobius"/>
    </source>
</evidence>
<keyword evidence="2" id="KW-0472">Membrane</keyword>
<feature type="region of interest" description="Disordered" evidence="1">
    <location>
        <begin position="84"/>
        <end position="103"/>
    </location>
</feature>
<proteinExistence type="predicted"/>
<dbReference type="RefSeq" id="WP_061252483.1">
    <property type="nucleotide sequence ID" value="NZ_JBFALK010000003.1"/>
</dbReference>
<reference evidence="4 5" key="1">
    <citation type="submission" date="2024-06" db="EMBL/GenBank/DDBJ databases">
        <title>The Natural Products Discovery Center: Release of the First 8490 Sequenced Strains for Exploring Actinobacteria Biosynthetic Diversity.</title>
        <authorList>
            <person name="Kalkreuter E."/>
            <person name="Kautsar S.A."/>
            <person name="Yang D."/>
            <person name="Bader C.D."/>
            <person name="Teijaro C.N."/>
            <person name="Fluegel L."/>
            <person name="Davis C.M."/>
            <person name="Simpson J.R."/>
            <person name="Lauterbach L."/>
            <person name="Steele A.D."/>
            <person name="Gui C."/>
            <person name="Meng S."/>
            <person name="Li G."/>
            <person name="Viehrig K."/>
            <person name="Ye F."/>
            <person name="Su P."/>
            <person name="Kiefer A.F."/>
            <person name="Nichols A."/>
            <person name="Cepeda A.J."/>
            <person name="Yan W."/>
            <person name="Fan B."/>
            <person name="Jiang Y."/>
            <person name="Adhikari A."/>
            <person name="Zheng C.-J."/>
            <person name="Schuster L."/>
            <person name="Cowan T.M."/>
            <person name="Smanski M.J."/>
            <person name="Chevrette M.G."/>
            <person name="De Carvalho L.P.S."/>
            <person name="Shen B."/>
        </authorList>
    </citation>
    <scope>NUCLEOTIDE SEQUENCE [LARGE SCALE GENOMIC DNA]</scope>
    <source>
        <strain evidence="4 5">NPDC050100</strain>
    </source>
</reference>
<protein>
    <submittedName>
        <fullName evidence="4">DUF6458 family protein</fullName>
    </submittedName>
</protein>
<evidence type="ECO:0000313" key="5">
    <source>
        <dbReference type="Proteomes" id="UP001551675"/>
    </source>
</evidence>
<keyword evidence="5" id="KW-1185">Reference proteome</keyword>
<name>A0ABV3G9S9_MICGL</name>
<gene>
    <name evidence="4" type="ORF">AB0I59_07130</name>
</gene>
<sequence length="103" mass="11217">MGFGASLAFIAVGAVLAFAVTWDVPGIDLHVIGWILIAVGAVGALLTGLYTRRPRSEEVVEVVEPDTVYTAEPTVVEPHVHVREEDPRVHLREEDPHLRRGNG</sequence>
<organism evidence="4 5">
    <name type="scientific">Microtetraspora glauca</name>
    <dbReference type="NCBI Taxonomy" id="1996"/>
    <lineage>
        <taxon>Bacteria</taxon>
        <taxon>Bacillati</taxon>
        <taxon>Actinomycetota</taxon>
        <taxon>Actinomycetes</taxon>
        <taxon>Streptosporangiales</taxon>
        <taxon>Streptosporangiaceae</taxon>
        <taxon>Microtetraspora</taxon>
    </lineage>
</organism>
<keyword evidence="2" id="KW-1133">Transmembrane helix</keyword>
<feature type="transmembrane region" description="Helical" evidence="2">
    <location>
        <begin position="29"/>
        <end position="50"/>
    </location>
</feature>
<feature type="domain" description="DUF6458" evidence="3">
    <location>
        <begin position="1"/>
        <end position="66"/>
    </location>
</feature>
<evidence type="ECO:0000259" key="3">
    <source>
        <dbReference type="Pfam" id="PF20059"/>
    </source>
</evidence>
<accession>A0ABV3G9S9</accession>
<dbReference type="Proteomes" id="UP001551675">
    <property type="component" value="Unassembled WGS sequence"/>
</dbReference>
<comment type="caution">
    <text evidence="4">The sequence shown here is derived from an EMBL/GenBank/DDBJ whole genome shotgun (WGS) entry which is preliminary data.</text>
</comment>
<evidence type="ECO:0000313" key="4">
    <source>
        <dbReference type="EMBL" id="MEV0968390.1"/>
    </source>
</evidence>
<dbReference type="EMBL" id="JBFALK010000003">
    <property type="protein sequence ID" value="MEV0968390.1"/>
    <property type="molecule type" value="Genomic_DNA"/>
</dbReference>